<sequence>KPAVEAYGEFLCMFEENYPETLKRLFVVKAPKLFPVAYNLIKPFLSEDTRKKIMVLGGGSLCQMERMLVLGFS</sequence>
<dbReference type="AlphaFoldDB" id="A0A2J8UV23"/>
<organism evidence="2">
    <name type="scientific">Pongo abelii</name>
    <name type="common">Sumatran orangutan</name>
    <name type="synonym">Pongo pygmaeus abelii</name>
    <dbReference type="NCBI Taxonomy" id="9601"/>
    <lineage>
        <taxon>Eukaryota</taxon>
        <taxon>Metazoa</taxon>
        <taxon>Chordata</taxon>
        <taxon>Craniata</taxon>
        <taxon>Vertebrata</taxon>
        <taxon>Euteleostomi</taxon>
        <taxon>Mammalia</taxon>
        <taxon>Eutheria</taxon>
        <taxon>Euarchontoglires</taxon>
        <taxon>Primates</taxon>
        <taxon>Haplorrhini</taxon>
        <taxon>Catarrhini</taxon>
        <taxon>Hominidae</taxon>
        <taxon>Pongo</taxon>
    </lineage>
</organism>
<name>A0A2J8UV23_PONAB</name>
<feature type="non-terminal residue" evidence="2">
    <location>
        <position position="1"/>
    </location>
</feature>
<reference evidence="2" key="1">
    <citation type="submission" date="2017-12" db="EMBL/GenBank/DDBJ databases">
        <title>High-resolution comparative analysis of great ape genomes.</title>
        <authorList>
            <person name="Pollen A."/>
            <person name="Hastie A."/>
            <person name="Hormozdiari F."/>
            <person name="Dougherty M."/>
            <person name="Liu R."/>
            <person name="Chaisson M."/>
            <person name="Hoppe E."/>
            <person name="Hill C."/>
            <person name="Pang A."/>
            <person name="Hillier L."/>
            <person name="Baker C."/>
            <person name="Armstrong J."/>
            <person name="Shendure J."/>
            <person name="Paten B."/>
            <person name="Wilson R."/>
            <person name="Chao H."/>
            <person name="Schneider V."/>
            <person name="Ventura M."/>
            <person name="Kronenberg Z."/>
            <person name="Murali S."/>
            <person name="Gordon D."/>
            <person name="Cantsilieris S."/>
            <person name="Munson K."/>
            <person name="Nelson B."/>
            <person name="Raja A."/>
            <person name="Underwood J."/>
            <person name="Diekhans M."/>
            <person name="Fiddes I."/>
            <person name="Haussler D."/>
            <person name="Eichler E."/>
        </authorList>
    </citation>
    <scope>NUCLEOTIDE SEQUENCE [LARGE SCALE GENOMIC DNA]</scope>
    <source>
        <strain evidence="2">Susie</strain>
    </source>
</reference>
<dbReference type="SUPFAM" id="SSF52087">
    <property type="entry name" value="CRAL/TRIO domain"/>
    <property type="match status" value="1"/>
</dbReference>
<feature type="domain" description="CRAL-TRIO" evidence="1">
    <location>
        <begin position="1"/>
        <end position="73"/>
    </location>
</feature>
<gene>
    <name evidence="2" type="ORF">CR201_G0024488</name>
</gene>
<dbReference type="PANTHER" id="PTHR23324">
    <property type="entry name" value="SEC14 RELATED PROTEIN"/>
    <property type="match status" value="1"/>
</dbReference>
<dbReference type="PANTHER" id="PTHR23324:SF90">
    <property type="entry name" value="SEC14-LIKE PROTEIN 2"/>
    <property type="match status" value="1"/>
</dbReference>
<dbReference type="Pfam" id="PF00650">
    <property type="entry name" value="CRAL_TRIO"/>
    <property type="match status" value="1"/>
</dbReference>
<dbReference type="CDD" id="cd00170">
    <property type="entry name" value="SEC14"/>
    <property type="match status" value="1"/>
</dbReference>
<dbReference type="GO" id="GO:0005829">
    <property type="term" value="C:cytosol"/>
    <property type="evidence" value="ECO:0007669"/>
    <property type="project" value="TreeGrafter"/>
</dbReference>
<dbReference type="InterPro" id="IPR036865">
    <property type="entry name" value="CRAL-TRIO_dom_sf"/>
</dbReference>
<proteinExistence type="predicted"/>
<protein>
    <submittedName>
        <fullName evidence="2">T0084650 isoform 1</fullName>
    </submittedName>
</protein>
<comment type="caution">
    <text evidence="2">The sequence shown here is derived from an EMBL/GenBank/DDBJ whole genome shotgun (WGS) entry which is preliminary data.</text>
</comment>
<dbReference type="PROSITE" id="PS50191">
    <property type="entry name" value="CRAL_TRIO"/>
    <property type="match status" value="1"/>
</dbReference>
<dbReference type="InterPro" id="IPR001251">
    <property type="entry name" value="CRAL-TRIO_dom"/>
</dbReference>
<dbReference type="EMBL" id="NDHI03003442">
    <property type="protein sequence ID" value="PNJ49118.1"/>
    <property type="molecule type" value="Genomic_DNA"/>
</dbReference>
<evidence type="ECO:0000313" key="2">
    <source>
        <dbReference type="EMBL" id="PNJ49118.1"/>
    </source>
</evidence>
<accession>A0A2J8UV23</accession>
<evidence type="ECO:0000259" key="1">
    <source>
        <dbReference type="PROSITE" id="PS50191"/>
    </source>
</evidence>
<dbReference type="InterPro" id="IPR051064">
    <property type="entry name" value="SEC14/CRAL-TRIO_domain"/>
</dbReference>
<dbReference type="Gene3D" id="3.40.525.10">
    <property type="entry name" value="CRAL-TRIO lipid binding domain"/>
    <property type="match status" value="1"/>
</dbReference>